<proteinExistence type="predicted"/>
<evidence type="ECO:0008006" key="3">
    <source>
        <dbReference type="Google" id="ProtNLM"/>
    </source>
</evidence>
<evidence type="ECO:0000256" key="1">
    <source>
        <dbReference type="SAM" id="MobiDB-lite"/>
    </source>
</evidence>
<dbReference type="Pfam" id="PF07098">
    <property type="entry name" value="DUF1360"/>
    <property type="match status" value="1"/>
</dbReference>
<feature type="compositionally biased region" description="Basic and acidic residues" evidence="1">
    <location>
        <begin position="18"/>
        <end position="27"/>
    </location>
</feature>
<reference evidence="2" key="1">
    <citation type="submission" date="2020-02" db="EMBL/GenBank/DDBJ databases">
        <authorList>
            <person name="Meier V. D."/>
        </authorList>
    </citation>
    <scope>NUCLEOTIDE SEQUENCE</scope>
    <source>
        <strain evidence="2">AVDCRST_MAG42</strain>
    </source>
</reference>
<dbReference type="InterPro" id="IPR010773">
    <property type="entry name" value="Mycophage_PG1_Gp7"/>
</dbReference>
<name>A0A6J4H445_9BACT</name>
<gene>
    <name evidence="2" type="ORF">AVDCRST_MAG42-47</name>
</gene>
<organism evidence="2">
    <name type="scientific">uncultured Chthoniobacterales bacterium</name>
    <dbReference type="NCBI Taxonomy" id="1836801"/>
    <lineage>
        <taxon>Bacteria</taxon>
        <taxon>Pseudomonadati</taxon>
        <taxon>Verrucomicrobiota</taxon>
        <taxon>Spartobacteria</taxon>
        <taxon>Chthoniobacterales</taxon>
        <taxon>environmental samples</taxon>
    </lineage>
</organism>
<protein>
    <recommendedName>
        <fullName evidence="3">Integral membrane protein</fullName>
    </recommendedName>
</protein>
<evidence type="ECO:0000313" key="2">
    <source>
        <dbReference type="EMBL" id="CAA9212765.1"/>
    </source>
</evidence>
<dbReference type="AlphaFoldDB" id="A0A6J4H445"/>
<feature type="region of interest" description="Disordered" evidence="1">
    <location>
        <begin position="1"/>
        <end position="27"/>
    </location>
</feature>
<dbReference type="EMBL" id="CADCTA010000007">
    <property type="protein sequence ID" value="CAA9212765.1"/>
    <property type="molecule type" value="Genomic_DNA"/>
</dbReference>
<accession>A0A6J4H445</accession>
<sequence length="187" mass="20134">MDNGRAGEDDTEQAAQQHEARARELRVARTPDLRGQLPARDYAVLVALFNGAMAAALLARKRSGGPLLERVEVKDLLLFAIATQKLSRVMTKGKVTTALRAPFTAVEGKGGAGELEERPRGRGLRRAVGELLTCPFCLGTWIASGFIYGSIFSPAVTRTVGSIFAVSGVADFLNQAYVKAQEMNDQI</sequence>